<protein>
    <recommendedName>
        <fullName evidence="4">Nucleotidyltransferase</fullName>
    </recommendedName>
</protein>
<gene>
    <name evidence="2" type="ORF">GCM10025790_10480</name>
</gene>
<keyword evidence="3" id="KW-1185">Reference proteome</keyword>
<dbReference type="EMBL" id="BAABLW010000005">
    <property type="protein sequence ID" value="GAA4916945.1"/>
    <property type="molecule type" value="Genomic_DNA"/>
</dbReference>
<evidence type="ECO:0000313" key="3">
    <source>
        <dbReference type="Proteomes" id="UP001500368"/>
    </source>
</evidence>
<evidence type="ECO:0000256" key="1">
    <source>
        <dbReference type="ARBA" id="ARBA00023118"/>
    </source>
</evidence>
<proteinExistence type="predicted"/>
<dbReference type="Gene3D" id="3.30.460.10">
    <property type="entry name" value="Beta Polymerase, domain 2"/>
    <property type="match status" value="1"/>
</dbReference>
<dbReference type="InterPro" id="IPR043519">
    <property type="entry name" value="NT_sf"/>
</dbReference>
<sequence length="281" mass="31468">MNTDRDACAYLEEVLREVTPDEEARKKAASHRASLEDWLRKDLDIIRMRETGSWQHGTAISKHSDVDYFVTMSGSRPSASWSALEELRSSLARGVSSAFVRTDRPAVNLRYFDSGPSVEITPAYFRDTDDYDIPDPDGTGWIQSNPAVHLDYVNDVQKKTNSEAKSLIRLVKTWKARNSVPLSSFYLEMRVAKYALSNPTIIYDWDLRSFFKSLSGDALREMNDPTSYGRRISTGASGLVDTIAAKYEIEQAVQSSSLALKAAQDGNPSLGVAHWRRLFGG</sequence>
<dbReference type="InterPro" id="IPR006116">
    <property type="entry name" value="NT_2-5OAS_ClassI-CCAase"/>
</dbReference>
<dbReference type="RefSeq" id="WP_345477015.1">
    <property type="nucleotide sequence ID" value="NZ_BAABLW010000005.1"/>
</dbReference>
<organism evidence="2 3">
    <name type="scientific">Nesterenkonia rhizosphaerae</name>
    <dbReference type="NCBI Taxonomy" id="1348272"/>
    <lineage>
        <taxon>Bacteria</taxon>
        <taxon>Bacillati</taxon>
        <taxon>Actinomycetota</taxon>
        <taxon>Actinomycetes</taxon>
        <taxon>Micrococcales</taxon>
        <taxon>Micrococcaceae</taxon>
        <taxon>Nesterenkonia</taxon>
    </lineage>
</organism>
<name>A0ABP9FTZ9_9MICC</name>
<dbReference type="Proteomes" id="UP001500368">
    <property type="component" value="Unassembled WGS sequence"/>
</dbReference>
<dbReference type="CDD" id="cd05400">
    <property type="entry name" value="NT_2-5OAS_ClassI-CCAase"/>
    <property type="match status" value="1"/>
</dbReference>
<dbReference type="SUPFAM" id="SSF81301">
    <property type="entry name" value="Nucleotidyltransferase"/>
    <property type="match status" value="1"/>
</dbReference>
<accession>A0ABP9FTZ9</accession>
<reference evidence="3" key="1">
    <citation type="journal article" date="2019" name="Int. J. Syst. Evol. Microbiol.">
        <title>The Global Catalogue of Microorganisms (GCM) 10K type strain sequencing project: providing services to taxonomists for standard genome sequencing and annotation.</title>
        <authorList>
            <consortium name="The Broad Institute Genomics Platform"/>
            <consortium name="The Broad Institute Genome Sequencing Center for Infectious Disease"/>
            <person name="Wu L."/>
            <person name="Ma J."/>
        </authorList>
    </citation>
    <scope>NUCLEOTIDE SEQUENCE [LARGE SCALE GENOMIC DNA]</scope>
    <source>
        <strain evidence="3">JCM 19129</strain>
    </source>
</reference>
<evidence type="ECO:0000313" key="2">
    <source>
        <dbReference type="EMBL" id="GAA4916945.1"/>
    </source>
</evidence>
<comment type="caution">
    <text evidence="2">The sequence shown here is derived from an EMBL/GenBank/DDBJ whole genome shotgun (WGS) entry which is preliminary data.</text>
</comment>
<dbReference type="Pfam" id="PF18144">
    <property type="entry name" value="SMODS"/>
    <property type="match status" value="1"/>
</dbReference>
<evidence type="ECO:0008006" key="4">
    <source>
        <dbReference type="Google" id="ProtNLM"/>
    </source>
</evidence>
<keyword evidence="1" id="KW-0051">Antiviral defense</keyword>